<dbReference type="GO" id="GO:0008270">
    <property type="term" value="F:zinc ion binding"/>
    <property type="evidence" value="ECO:0007669"/>
    <property type="project" value="UniProtKB-UniRule"/>
</dbReference>
<keyword evidence="8 10" id="KW-0961">Cell wall biogenesis/degradation</keyword>
<evidence type="ECO:0000256" key="3">
    <source>
        <dbReference type="ARBA" id="ARBA00022723"/>
    </source>
</evidence>
<dbReference type="PANTHER" id="PTHR43126">
    <property type="entry name" value="D-ALANYL-D-ALANINE DIPEPTIDASE"/>
    <property type="match status" value="1"/>
</dbReference>
<evidence type="ECO:0000256" key="5">
    <source>
        <dbReference type="ARBA" id="ARBA00022833"/>
    </source>
</evidence>
<accession>A0A5J5GEP6</accession>
<comment type="function">
    <text evidence="9 10">Catalyzes hydrolysis of the D-alanyl-D-alanine dipeptide.</text>
</comment>
<name>A0A5J5GEP6_9BACL</name>
<feature type="binding site" evidence="9">
    <location>
        <position position="206"/>
    </location>
    <ligand>
        <name>Zn(2+)</name>
        <dbReference type="ChEBI" id="CHEBI:29105"/>
        <note>catalytic</note>
    </ligand>
</feature>
<evidence type="ECO:0000256" key="4">
    <source>
        <dbReference type="ARBA" id="ARBA00022801"/>
    </source>
</evidence>
<feature type="active site" description="Proton donor/acceptor" evidence="9">
    <location>
        <position position="203"/>
    </location>
</feature>
<proteinExistence type="inferred from homology"/>
<evidence type="ECO:0000256" key="1">
    <source>
        <dbReference type="ARBA" id="ARBA00001362"/>
    </source>
</evidence>
<feature type="binding site" evidence="9">
    <location>
        <position position="138"/>
    </location>
    <ligand>
        <name>Zn(2+)</name>
        <dbReference type="ChEBI" id="CHEBI:29105"/>
        <note>catalytic</note>
    </ligand>
</feature>
<keyword evidence="7 9" id="KW-0482">Metalloprotease</keyword>
<keyword evidence="2 9" id="KW-0645">Protease</keyword>
<reference evidence="11 12" key="1">
    <citation type="submission" date="2019-09" db="EMBL/GenBank/DDBJ databases">
        <title>Bacillus ochoae sp. nov., Paenibacillus whitsoniae sp. nov., Paenibacillus spiritus sp. nov. Isolated from the Mars Exploration Rover during spacecraft assembly.</title>
        <authorList>
            <person name="Seuylemezian A."/>
            <person name="Vaishampayan P."/>
        </authorList>
    </citation>
    <scope>NUCLEOTIDE SEQUENCE [LARGE SCALE GENOMIC DNA]</scope>
    <source>
        <strain evidence="11 12">MER_111</strain>
    </source>
</reference>
<dbReference type="SUPFAM" id="SSF55166">
    <property type="entry name" value="Hedgehog/DD-peptidase"/>
    <property type="match status" value="1"/>
</dbReference>
<evidence type="ECO:0000256" key="10">
    <source>
        <dbReference type="PIRNR" id="PIRNR026671"/>
    </source>
</evidence>
<dbReference type="PANTHER" id="PTHR43126:SF1">
    <property type="entry name" value="D-ALANYL-D-ALANINE DIPEPTIDASE"/>
    <property type="match status" value="1"/>
</dbReference>
<dbReference type="Pfam" id="PF01427">
    <property type="entry name" value="Peptidase_M15"/>
    <property type="match status" value="1"/>
</dbReference>
<dbReference type="HAMAP" id="MF_01924">
    <property type="entry name" value="A_A_dipeptidase"/>
    <property type="match status" value="1"/>
</dbReference>
<evidence type="ECO:0000256" key="6">
    <source>
        <dbReference type="ARBA" id="ARBA00022997"/>
    </source>
</evidence>
<dbReference type="AlphaFoldDB" id="A0A5J5GEP6"/>
<keyword evidence="4 9" id="KW-0378">Hydrolase</keyword>
<evidence type="ECO:0000313" key="11">
    <source>
        <dbReference type="EMBL" id="KAA9006645.1"/>
    </source>
</evidence>
<sequence length="224" mass="25195">MVTAEASAAKAAASTSAAKQYPFPKGFVYLDEVLPKAQFEIRYYSDYNFVGARIDGYKAPYAIVTEEAAAALKKVNDSLAANGYTLRIYDAYRPTAAVAHFIRWSKTPGDTRMKADFYPALNKKNLFKLGFISSRSGHSRGSTVDLTLASLKTGKAADMGSPYDFFGEISYYNTTKVSAAQHANRKLLRDEMIRGGFEPYRKEWWHFTLKNEPYPSTYFNFEVK</sequence>
<dbReference type="GO" id="GO:0006508">
    <property type="term" value="P:proteolysis"/>
    <property type="evidence" value="ECO:0007669"/>
    <property type="project" value="UniProtKB-KW"/>
</dbReference>
<evidence type="ECO:0000256" key="2">
    <source>
        <dbReference type="ARBA" id="ARBA00022670"/>
    </source>
</evidence>
<comment type="caution">
    <text evidence="11">The sequence shown here is derived from an EMBL/GenBank/DDBJ whole genome shotgun (WGS) entry which is preliminary data.</text>
</comment>
<keyword evidence="5 9" id="KW-0862">Zinc</keyword>
<comment type="catalytic activity">
    <reaction evidence="1 9 10">
        <text>D-alanyl-D-alanine + H2O = 2 D-alanine</text>
        <dbReference type="Rhea" id="RHEA:20661"/>
        <dbReference type="ChEBI" id="CHEBI:15377"/>
        <dbReference type="ChEBI" id="CHEBI:57416"/>
        <dbReference type="ChEBI" id="CHEBI:57822"/>
        <dbReference type="EC" id="3.4.13.22"/>
    </reaction>
</comment>
<dbReference type="GO" id="GO:0071555">
    <property type="term" value="P:cell wall organization"/>
    <property type="evidence" value="ECO:0007669"/>
    <property type="project" value="UniProtKB-KW"/>
</dbReference>
<evidence type="ECO:0000313" key="12">
    <source>
        <dbReference type="Proteomes" id="UP000367750"/>
    </source>
</evidence>
<feature type="binding site" evidence="9">
    <location>
        <position position="145"/>
    </location>
    <ligand>
        <name>Zn(2+)</name>
        <dbReference type="ChEBI" id="CHEBI:29105"/>
        <note>catalytic</note>
    </ligand>
</feature>
<evidence type="ECO:0000256" key="9">
    <source>
        <dbReference type="HAMAP-Rule" id="MF_01924"/>
    </source>
</evidence>
<organism evidence="11 12">
    <name type="scientific">Paenibacillus spiritus</name>
    <dbReference type="NCBI Taxonomy" id="2496557"/>
    <lineage>
        <taxon>Bacteria</taxon>
        <taxon>Bacillati</taxon>
        <taxon>Bacillota</taxon>
        <taxon>Bacilli</taxon>
        <taxon>Bacillales</taxon>
        <taxon>Paenibacillaceae</taxon>
        <taxon>Paenibacillus</taxon>
    </lineage>
</organism>
<gene>
    <name evidence="11" type="ORF">F4V43_06585</name>
</gene>
<dbReference type="OrthoDB" id="9801430at2"/>
<feature type="site" description="Transition state stabilizer" evidence="9">
    <location>
        <position position="93"/>
    </location>
</feature>
<evidence type="ECO:0000256" key="7">
    <source>
        <dbReference type="ARBA" id="ARBA00023049"/>
    </source>
</evidence>
<comment type="cofactor">
    <cofactor evidence="9">
        <name>Zn(2+)</name>
        <dbReference type="ChEBI" id="CHEBI:29105"/>
    </cofactor>
    <text evidence="9">Binds 1 zinc ion per subunit.</text>
</comment>
<dbReference type="EMBL" id="VYKK01000005">
    <property type="protein sequence ID" value="KAA9006645.1"/>
    <property type="molecule type" value="Genomic_DNA"/>
</dbReference>
<keyword evidence="3 9" id="KW-0479">Metal-binding</keyword>
<keyword evidence="6 9" id="KW-0224">Dipeptidase</keyword>
<dbReference type="GO" id="GO:0008237">
    <property type="term" value="F:metallopeptidase activity"/>
    <property type="evidence" value="ECO:0007669"/>
    <property type="project" value="UniProtKB-KW"/>
</dbReference>
<dbReference type="InterPro" id="IPR000755">
    <property type="entry name" value="A_A_dipeptidase"/>
</dbReference>
<evidence type="ECO:0000256" key="8">
    <source>
        <dbReference type="ARBA" id="ARBA00023316"/>
    </source>
</evidence>
<dbReference type="Proteomes" id="UP000367750">
    <property type="component" value="Unassembled WGS sequence"/>
</dbReference>
<dbReference type="Gene3D" id="3.30.1380.10">
    <property type="match status" value="1"/>
</dbReference>
<dbReference type="PIRSF" id="PIRSF026671">
    <property type="entry name" value="AA_dipeptidase"/>
    <property type="match status" value="1"/>
</dbReference>
<dbReference type="GO" id="GO:0160237">
    <property type="term" value="F:D-Ala-D-Ala dipeptidase activity"/>
    <property type="evidence" value="ECO:0007669"/>
    <property type="project" value="UniProtKB-EC"/>
</dbReference>
<comment type="similarity">
    <text evidence="9 10">Belongs to the peptidase M15D family.</text>
</comment>
<keyword evidence="12" id="KW-1185">Reference proteome</keyword>
<dbReference type="InterPro" id="IPR009045">
    <property type="entry name" value="Zn_M74/Hedgehog-like"/>
</dbReference>
<dbReference type="EC" id="3.4.13.22" evidence="9 10"/>
<dbReference type="CDD" id="cd14817">
    <property type="entry name" value="D-Ala-D-Ala_dipeptidase_VanX"/>
    <property type="match status" value="1"/>
</dbReference>
<protein>
    <recommendedName>
        <fullName evidence="9 10">D-alanyl-D-alanine dipeptidase</fullName>
        <shortName evidence="9 10">D-Ala-D-Ala dipeptidase</shortName>
        <ecNumber evidence="9 10">3.4.13.22</ecNumber>
    </recommendedName>
</protein>